<dbReference type="SMART" id="SM00164">
    <property type="entry name" value="TBC"/>
    <property type="match status" value="1"/>
</dbReference>
<dbReference type="Pfam" id="PF00566">
    <property type="entry name" value="RabGAP-TBC"/>
    <property type="match status" value="1"/>
</dbReference>
<dbReference type="GO" id="GO:0005096">
    <property type="term" value="F:GTPase activator activity"/>
    <property type="evidence" value="ECO:0007669"/>
    <property type="project" value="TreeGrafter"/>
</dbReference>
<dbReference type="InterPro" id="IPR050302">
    <property type="entry name" value="Rab_GAP_TBC_domain"/>
</dbReference>
<feature type="non-terminal residue" evidence="6">
    <location>
        <position position="1"/>
    </location>
</feature>
<dbReference type="PROSITE" id="PS50086">
    <property type="entry name" value="TBC_RABGAP"/>
    <property type="match status" value="1"/>
</dbReference>
<dbReference type="Gene3D" id="1.10.10.750">
    <property type="entry name" value="Ypt/Rab-GAP domain of gyp1p, domain 1"/>
    <property type="match status" value="1"/>
</dbReference>
<feature type="region of interest" description="Disordered" evidence="4">
    <location>
        <begin position="128"/>
        <end position="155"/>
    </location>
</feature>
<feature type="region of interest" description="Disordered" evidence="4">
    <location>
        <begin position="779"/>
        <end position="819"/>
    </location>
</feature>
<protein>
    <submittedName>
        <fullName evidence="6">EVI5-like protein</fullName>
    </submittedName>
</protein>
<evidence type="ECO:0000256" key="1">
    <source>
        <dbReference type="ARBA" id="ARBA00022553"/>
    </source>
</evidence>
<dbReference type="AlphaFoldDB" id="A0A3N0YJL6"/>
<reference evidence="6 7" key="1">
    <citation type="submission" date="2018-10" db="EMBL/GenBank/DDBJ databases">
        <title>Genome assembly for a Yunnan-Guizhou Plateau 3E fish, Anabarilius grahami (Regan), and its evolutionary and genetic applications.</title>
        <authorList>
            <person name="Jiang W."/>
        </authorList>
    </citation>
    <scope>NUCLEOTIDE SEQUENCE [LARGE SCALE GENOMIC DNA]</scope>
    <source>
        <strain evidence="6">AG-KIZ</strain>
        <tissue evidence="6">Muscle</tissue>
    </source>
</reference>
<dbReference type="FunFam" id="1.10.8.270:FF:000003">
    <property type="entry name" value="Ecotropic viral integration site 5"/>
    <property type="match status" value="1"/>
</dbReference>
<feature type="domain" description="Rab-GAP TBC" evidence="5">
    <location>
        <begin position="195"/>
        <end position="380"/>
    </location>
</feature>
<dbReference type="PANTHER" id="PTHR47219:SF12">
    <property type="entry name" value="ECOTROPIC VIRAL INTEGRATION SITE 5 LIKE"/>
    <property type="match status" value="1"/>
</dbReference>
<feature type="compositionally biased region" description="Low complexity" evidence="4">
    <location>
        <begin position="87"/>
        <end position="107"/>
    </location>
</feature>
<dbReference type="EMBL" id="RJVU01037554">
    <property type="protein sequence ID" value="ROL46445.1"/>
    <property type="molecule type" value="Genomic_DNA"/>
</dbReference>
<dbReference type="FunFam" id="1.10.10.750:FF:000002">
    <property type="entry name" value="Ecotropic viral integration site 5"/>
    <property type="match status" value="1"/>
</dbReference>
<dbReference type="GO" id="GO:0031267">
    <property type="term" value="F:small GTPase binding"/>
    <property type="evidence" value="ECO:0007669"/>
    <property type="project" value="UniProtKB-ARBA"/>
</dbReference>
<dbReference type="InterPro" id="IPR035969">
    <property type="entry name" value="Rab-GAP_TBC_sf"/>
</dbReference>
<keyword evidence="1" id="KW-0597">Phosphoprotein</keyword>
<evidence type="ECO:0000256" key="3">
    <source>
        <dbReference type="SAM" id="Coils"/>
    </source>
</evidence>
<feature type="coiled-coil region" evidence="3">
    <location>
        <begin position="533"/>
        <end position="734"/>
    </location>
</feature>
<feature type="region of interest" description="Disordered" evidence="4">
    <location>
        <begin position="43"/>
        <end position="111"/>
    </location>
</feature>
<keyword evidence="2 3" id="KW-0175">Coiled coil</keyword>
<dbReference type="OrthoDB" id="295078at2759"/>
<accession>A0A3N0YJL6</accession>
<organism evidence="6 7">
    <name type="scientific">Anabarilius grahami</name>
    <name type="common">Kanglang fish</name>
    <name type="synonym">Barilius grahami</name>
    <dbReference type="NCBI Taxonomy" id="495550"/>
    <lineage>
        <taxon>Eukaryota</taxon>
        <taxon>Metazoa</taxon>
        <taxon>Chordata</taxon>
        <taxon>Craniata</taxon>
        <taxon>Vertebrata</taxon>
        <taxon>Euteleostomi</taxon>
        <taxon>Actinopterygii</taxon>
        <taxon>Neopterygii</taxon>
        <taxon>Teleostei</taxon>
        <taxon>Ostariophysi</taxon>
        <taxon>Cypriniformes</taxon>
        <taxon>Xenocyprididae</taxon>
        <taxon>Xenocypridinae</taxon>
        <taxon>Xenocypridinae incertae sedis</taxon>
        <taxon>Anabarilius</taxon>
    </lineage>
</organism>
<feature type="compositionally biased region" description="Polar residues" evidence="4">
    <location>
        <begin position="802"/>
        <end position="817"/>
    </location>
</feature>
<dbReference type="PANTHER" id="PTHR47219">
    <property type="entry name" value="RAB GTPASE-ACTIVATING PROTEIN 1-LIKE"/>
    <property type="match status" value="1"/>
</dbReference>
<name>A0A3N0YJL6_ANAGA</name>
<evidence type="ECO:0000259" key="5">
    <source>
        <dbReference type="PROSITE" id="PS50086"/>
    </source>
</evidence>
<evidence type="ECO:0000313" key="6">
    <source>
        <dbReference type="EMBL" id="ROL46445.1"/>
    </source>
</evidence>
<sequence length="829" mass="94119">INPGLIYTSSRRPVYVHSANPVRPLQHPSTSPHHCLTFLVPGSSVMSSPSSSPEREGGMAGSVQLEDLNSPPGLETDPPFVGSPVLSPDSSSHDAALSAPAASPADSENLSPDELELLAKLEEQNRLLEADSKSMRSMSGSRRNSGSSLVSSSSASSNLSHLEEDTWILWGRIVNEWDEWRRKKDKLLKELIRKGIPHHFRAIVWQLLCNATDMPVKNQYSELLKMSSPCEKLIRRDIARTYPEHDFFKGQDSLGQEVLFNVMKAYSLVDREVGYCQGSAFIVGLLLMQMPEEEAFCVFVRLMQEYRLRELFKPSMAELGLCIYQFEHLLQEQLPELNVHFRSQSFHTSMYASSWFLTLFLTFLPLPIATRIFDIFMYEGLEIIFRVGIAILQYNQTDLIQLDMEGMSQHFQKVIPHQFDSCPDKLILRAYQVKYNPKRMKKLEKEYTTIKNKEMEEQIEIKESAALADRLIQGQVTRAQEAEENYVIKRELAVVRQQCYTASESLEKAQDTIRELQQHKYTEEFVSGLQTQLEQSRLQEAELLGALKEMQDKVLDLEKNHTSRGGGGGHWKESPKKIALNELQDKLMSLRLREAQGQAELKEVKLKNLQLESQNQINCKLIGRHEQESASLQERLQNALSHNKTLQSQLNEMKRKQAESDCKSKEEVMAVRLREADSMAAMAELRQKIAELEIQKEEGLIQGQLNHSDSKQYITELRQQIAELKNEIRQLRGQPSKFQNTGGGAYQDLCLESPASAEGDYLSSDEDPLQSHLPVTALYPHHSSPRLDSQGSSDSDGEERNTIQNPCQDPLPNQQQLYPGMVCAEGLEN</sequence>
<dbReference type="Proteomes" id="UP000281406">
    <property type="component" value="Unassembled WGS sequence"/>
</dbReference>
<proteinExistence type="predicted"/>
<dbReference type="InterPro" id="IPR000195">
    <property type="entry name" value="Rab-GAP-TBC_dom"/>
</dbReference>
<evidence type="ECO:0000256" key="4">
    <source>
        <dbReference type="SAM" id="MobiDB-lite"/>
    </source>
</evidence>
<dbReference type="Gene3D" id="1.10.472.80">
    <property type="entry name" value="Ypt/Rab-GAP domain of gyp1p, domain 3"/>
    <property type="match status" value="1"/>
</dbReference>
<evidence type="ECO:0000256" key="2">
    <source>
        <dbReference type="ARBA" id="ARBA00023054"/>
    </source>
</evidence>
<dbReference type="FunFam" id="1.10.472.80:FF:000002">
    <property type="entry name" value="Ecotropic viral integration site 5"/>
    <property type="match status" value="1"/>
</dbReference>
<evidence type="ECO:0000313" key="7">
    <source>
        <dbReference type="Proteomes" id="UP000281406"/>
    </source>
</evidence>
<dbReference type="Gene3D" id="1.10.8.270">
    <property type="entry name" value="putative rabgap domain of human tbc1 domain family member 14 like domains"/>
    <property type="match status" value="1"/>
</dbReference>
<dbReference type="SUPFAM" id="SSF47923">
    <property type="entry name" value="Ypt/Rab-GAP domain of gyp1p"/>
    <property type="match status" value="2"/>
</dbReference>
<feature type="compositionally biased region" description="Low complexity" evidence="4">
    <location>
        <begin position="135"/>
        <end position="155"/>
    </location>
</feature>
<gene>
    <name evidence="6" type="ORF">DPX16_21629</name>
</gene>
<keyword evidence="7" id="KW-1185">Reference proteome</keyword>
<comment type="caution">
    <text evidence="6">The sequence shown here is derived from an EMBL/GenBank/DDBJ whole genome shotgun (WGS) entry which is preliminary data.</text>
</comment>
<feature type="compositionally biased region" description="Low complexity" evidence="4">
    <location>
        <begin position="43"/>
        <end position="52"/>
    </location>
</feature>